<gene>
    <name evidence="2" type="ORF">HK097_005291</name>
</gene>
<dbReference type="Proteomes" id="UP001212841">
    <property type="component" value="Unassembled WGS sequence"/>
</dbReference>
<keyword evidence="1" id="KW-0472">Membrane</keyword>
<name>A0AAD5X5K9_9FUNG</name>
<dbReference type="AlphaFoldDB" id="A0AAD5X5K9"/>
<dbReference type="EMBL" id="JADGJD010000248">
    <property type="protein sequence ID" value="KAJ3052982.1"/>
    <property type="molecule type" value="Genomic_DNA"/>
</dbReference>
<protein>
    <submittedName>
        <fullName evidence="2">Uncharacterized protein</fullName>
    </submittedName>
</protein>
<evidence type="ECO:0000313" key="2">
    <source>
        <dbReference type="EMBL" id="KAJ3052982.1"/>
    </source>
</evidence>
<keyword evidence="3" id="KW-1185">Reference proteome</keyword>
<evidence type="ECO:0000256" key="1">
    <source>
        <dbReference type="SAM" id="Phobius"/>
    </source>
</evidence>
<sequence length="310" mass="34653">MAQRVFNSVGENLYTGIQRTIGTLFFIIMLFYAGFRGHRVVTQLPATFRTTQAPKSLPTDFLRQMFPSKIPSATYEFPSLTICPGNSGPKVEIVGCHLDGTARTDPCDPKGQYPRFYTFEGESLNCTAVNEWPGEIKSAGSNQEVLRVAGNLIGTREGNPQGVLVAAHPASVDNAQPVVDYENFFAVSALHLTEVSARKVYSIDMKNNVRLDYEVKASPIRMKFNESGYWDETAKLPFTIEFRYPKLEVTYQKEFLVLDMNNWLGEVGGVACLLYLLQKLAMAVVGYALKLSDNFAVTEGKYRNEGFNNY</sequence>
<reference evidence="2" key="1">
    <citation type="submission" date="2020-05" db="EMBL/GenBank/DDBJ databases">
        <title>Phylogenomic resolution of chytrid fungi.</title>
        <authorList>
            <person name="Stajich J.E."/>
            <person name="Amses K."/>
            <person name="Simmons R."/>
            <person name="Seto K."/>
            <person name="Myers J."/>
            <person name="Bonds A."/>
            <person name="Quandt C.A."/>
            <person name="Barry K."/>
            <person name="Liu P."/>
            <person name="Grigoriev I."/>
            <person name="Longcore J.E."/>
            <person name="James T.Y."/>
        </authorList>
    </citation>
    <scope>NUCLEOTIDE SEQUENCE</scope>
    <source>
        <strain evidence="2">JEL0318</strain>
    </source>
</reference>
<accession>A0AAD5X5K9</accession>
<proteinExistence type="predicted"/>
<organism evidence="2 3">
    <name type="scientific">Rhizophlyctis rosea</name>
    <dbReference type="NCBI Taxonomy" id="64517"/>
    <lineage>
        <taxon>Eukaryota</taxon>
        <taxon>Fungi</taxon>
        <taxon>Fungi incertae sedis</taxon>
        <taxon>Chytridiomycota</taxon>
        <taxon>Chytridiomycota incertae sedis</taxon>
        <taxon>Chytridiomycetes</taxon>
        <taxon>Rhizophlyctidales</taxon>
        <taxon>Rhizophlyctidaceae</taxon>
        <taxon>Rhizophlyctis</taxon>
    </lineage>
</organism>
<keyword evidence="1" id="KW-1133">Transmembrane helix</keyword>
<feature type="transmembrane region" description="Helical" evidence="1">
    <location>
        <begin position="16"/>
        <end position="35"/>
    </location>
</feature>
<comment type="caution">
    <text evidence="2">The sequence shown here is derived from an EMBL/GenBank/DDBJ whole genome shotgun (WGS) entry which is preliminary data.</text>
</comment>
<evidence type="ECO:0000313" key="3">
    <source>
        <dbReference type="Proteomes" id="UP001212841"/>
    </source>
</evidence>
<keyword evidence="1" id="KW-0812">Transmembrane</keyword>